<dbReference type="EMBL" id="CP050919">
    <property type="protein sequence ID" value="QIX59505.1"/>
    <property type="molecule type" value="Genomic_DNA"/>
</dbReference>
<evidence type="ECO:0000313" key="6">
    <source>
        <dbReference type="Proteomes" id="UP000094714"/>
    </source>
</evidence>
<evidence type="ECO:0000313" key="4">
    <source>
        <dbReference type="EMBL" id="MPQ35703.1"/>
    </source>
</evidence>
<dbReference type="EMBL" id="BOLH01000017">
    <property type="protein sequence ID" value="GIC72521.1"/>
    <property type="molecule type" value="Genomic_DNA"/>
</dbReference>
<evidence type="ECO:0000313" key="2">
    <source>
        <dbReference type="EMBL" id="AOR74201.1"/>
    </source>
</evidence>
<dbReference type="STRING" id="1613.GCA_002119645_02114"/>
<dbReference type="GO" id="GO:0003955">
    <property type="term" value="F:NAD(P)H dehydrogenase (quinone) activity"/>
    <property type="evidence" value="ECO:0007669"/>
    <property type="project" value="UniProtKB-EC"/>
</dbReference>
<dbReference type="InterPro" id="IPR036291">
    <property type="entry name" value="NAD(P)-bd_dom_sf"/>
</dbReference>
<name>A0A158SMQ8_LIMFE</name>
<dbReference type="OrthoDB" id="152510at2"/>
<protein>
    <submittedName>
        <fullName evidence="3">NAD(P)-dependent oxidoreductase</fullName>
    </submittedName>
    <submittedName>
        <fullName evidence="4">NAD(P)H-binding protein</fullName>
    </submittedName>
    <submittedName>
        <fullName evidence="2">Nucleoside-diphosphate-sugar epimerase</fullName>
    </submittedName>
    <submittedName>
        <fullName evidence="5">Quinone oxidoreductase 2</fullName>
        <ecNumber evidence="2 5">1.6.5.2</ecNumber>
    </submittedName>
</protein>
<organism evidence="2 6">
    <name type="scientific">Limosilactobacillus fermentum</name>
    <name type="common">Lactobacillus fermentum</name>
    <dbReference type="NCBI Taxonomy" id="1613"/>
    <lineage>
        <taxon>Bacteria</taxon>
        <taxon>Bacillati</taxon>
        <taxon>Bacillota</taxon>
        <taxon>Bacilli</taxon>
        <taxon>Lactobacillales</taxon>
        <taxon>Lactobacillaceae</taxon>
        <taxon>Limosilactobacillus</taxon>
    </lineage>
</organism>
<evidence type="ECO:0000313" key="7">
    <source>
        <dbReference type="Proteomes" id="UP000466799"/>
    </source>
</evidence>
<proteinExistence type="predicted"/>
<feature type="domain" description="NAD(P)-binding" evidence="1">
    <location>
        <begin position="9"/>
        <end position="151"/>
    </location>
</feature>
<dbReference type="PANTHER" id="PTHR47129">
    <property type="entry name" value="QUINONE OXIDOREDUCTASE 2"/>
    <property type="match status" value="1"/>
</dbReference>
<gene>
    <name evidence="5" type="primary">qorB</name>
    <name evidence="4" type="ORF">GC247_07410</name>
    <name evidence="5" type="ORF">HCY95_01965</name>
    <name evidence="2" type="ORF">LACFE_CDS0735</name>
    <name evidence="3" type="ORF">LF01B1_15360</name>
</gene>
<dbReference type="Proteomes" id="UP000503169">
    <property type="component" value="Chromosome"/>
</dbReference>
<reference evidence="2 6" key="1">
    <citation type="submission" date="2016-09" db="EMBL/GenBank/DDBJ databases">
        <title>Genome Sequence of the Lactobacillus fermentum strain NCC2970 (CNCM I-5068).</title>
        <authorList>
            <person name="Barretto C."/>
            <person name="Ngom-Bru C."/>
            <person name="Genevaz A."/>
            <person name="Fournier C."/>
            <person name="Moine D."/>
            <person name="Kassam M."/>
            <person name="Iltis A."/>
            <person name="Sagory-Zalkind P."/>
            <person name="Faucherand G."/>
            <person name="Descombes P."/>
            <person name="Duboux S."/>
        </authorList>
    </citation>
    <scope>NUCLEOTIDE SEQUENCE [LARGE SCALE GENOMIC DNA]</scope>
    <source>
        <strain evidence="2 6">NCC2970</strain>
    </source>
</reference>
<dbReference type="SUPFAM" id="SSF51735">
    <property type="entry name" value="NAD(P)-binding Rossmann-fold domains"/>
    <property type="match status" value="1"/>
</dbReference>
<dbReference type="EMBL" id="CP017151">
    <property type="protein sequence ID" value="AOR74201.1"/>
    <property type="molecule type" value="Genomic_DNA"/>
</dbReference>
<dbReference type="Proteomes" id="UP000094714">
    <property type="component" value="Chromosome"/>
</dbReference>
<dbReference type="InterPro" id="IPR016040">
    <property type="entry name" value="NAD(P)-bd_dom"/>
</dbReference>
<dbReference type="Proteomes" id="UP000466799">
    <property type="component" value="Unassembled WGS sequence"/>
</dbReference>
<dbReference type="EC" id="1.6.5.2" evidence="2 5"/>
<accession>A0A158SMQ8</accession>
<dbReference type="EMBL" id="WHJL01000088">
    <property type="protein sequence ID" value="MPQ35703.1"/>
    <property type="molecule type" value="Genomic_DNA"/>
</dbReference>
<evidence type="ECO:0000259" key="1">
    <source>
        <dbReference type="Pfam" id="PF13460"/>
    </source>
</evidence>
<dbReference type="PATRIC" id="fig|1613.112.peg.770"/>
<reference evidence="3 9" key="4">
    <citation type="submission" date="2021-01" db="EMBL/GenBank/DDBJ databases">
        <title>Development of a method for detection of lactic acid bacteria that cause putrefactive shochu mash.</title>
        <authorList>
            <person name="Takashita H."/>
            <person name="Fujihara E."/>
            <person name="Takayama K."/>
            <person name="Yamamoto H."/>
            <person name="Mizutani M."/>
            <person name="Kajiwara Y."/>
        </authorList>
    </citation>
    <scope>NUCLEOTIDE SEQUENCE [LARGE SCALE GENOMIC DNA]</scope>
    <source>
        <strain evidence="3 9">01-B1</strain>
    </source>
</reference>
<evidence type="ECO:0000313" key="5">
    <source>
        <dbReference type="EMBL" id="QIX59505.1"/>
    </source>
</evidence>
<dbReference type="AlphaFoldDB" id="A0A158SMQ8"/>
<reference evidence="5 8" key="3">
    <citation type="submission" date="2020-04" db="EMBL/GenBank/DDBJ databases">
        <title>Novel strain L. Fermentum HFD1 producer antibacterial peptides.</title>
        <authorList>
            <person name="Ozhegov G.D."/>
            <person name="Pavlova A.S."/>
            <person name="Zhuravleva D.E."/>
            <person name="Gogoleva N.V."/>
            <person name="Shagimardanova E.I."/>
            <person name="Markelova M.I."/>
            <person name="Yarullina D.R."/>
            <person name="Kayumov A.R."/>
        </authorList>
    </citation>
    <scope>NUCLEOTIDE SEQUENCE [LARGE SCALE GENOMIC DNA]</scope>
    <source>
        <strain evidence="5 8">HFD1</strain>
    </source>
</reference>
<dbReference type="PANTHER" id="PTHR47129:SF1">
    <property type="entry name" value="NMRA-LIKE DOMAIN-CONTAINING PROTEIN"/>
    <property type="match status" value="1"/>
</dbReference>
<dbReference type="Gene3D" id="3.90.25.10">
    <property type="entry name" value="UDP-galactose 4-epimerase, domain 1"/>
    <property type="match status" value="1"/>
</dbReference>
<sequence length="285" mass="30284">MMKYAVTAATGRFGRVAVEQLVDLVGKDQVVAIVRDVAKGRELLPAGIEIRQGDYADQAGMTSALAGIDRLLFISSQPGGPVSRETQHLNVVAAAKEAGVSLVAYTSYPQADQAKAPLAHDHQVTEAAIKEAGLAHAFLRDNWYLENDASFLTAGKEGQAAIYWTTGKAAWAPEALYATAAAKVLVSDQPKEVYEFGGQPISYEELGDALKEALGKEVEVAKLSREAYEAALVKSGMDEAMATMIASFEEPHEAGDLDVTSDDLATVLGHPLPTLVASIKELLAK</sequence>
<evidence type="ECO:0000313" key="3">
    <source>
        <dbReference type="EMBL" id="GIC72521.1"/>
    </source>
</evidence>
<dbReference type="InterPro" id="IPR052718">
    <property type="entry name" value="NmrA-type_oxidoreductase"/>
</dbReference>
<reference evidence="4 7" key="2">
    <citation type="submission" date="2019-10" db="EMBL/GenBank/DDBJ databases">
        <title>Genome Sequencing and assembly of Lactobacillus fermentum I2, a lactic acid bacteria.</title>
        <authorList>
            <person name="Lopes L.S."/>
            <person name="Persinoti G.F."/>
            <person name="Riano-Pachon D.M."/>
            <person name="Labate C.A."/>
        </authorList>
    </citation>
    <scope>NUCLEOTIDE SEQUENCE [LARGE SCALE GENOMIC DNA]</scope>
    <source>
        <strain evidence="4 7">I2</strain>
    </source>
</reference>
<keyword evidence="2" id="KW-0560">Oxidoreductase</keyword>
<evidence type="ECO:0000313" key="8">
    <source>
        <dbReference type="Proteomes" id="UP000503169"/>
    </source>
</evidence>
<evidence type="ECO:0000313" key="9">
    <source>
        <dbReference type="Proteomes" id="UP000653631"/>
    </source>
</evidence>
<dbReference type="Proteomes" id="UP000653631">
    <property type="component" value="Unassembled WGS sequence"/>
</dbReference>
<dbReference type="Gene3D" id="3.40.50.720">
    <property type="entry name" value="NAD(P)-binding Rossmann-like Domain"/>
    <property type="match status" value="1"/>
</dbReference>
<dbReference type="Pfam" id="PF13460">
    <property type="entry name" value="NAD_binding_10"/>
    <property type="match status" value="1"/>
</dbReference>